<reference evidence="1 2" key="1">
    <citation type="journal article" date="2014" name="Science">
        <title>Plant genetics. Early allopolyploid evolution in the post-Neolithic Brassica napus oilseed genome.</title>
        <authorList>
            <person name="Chalhoub B."/>
            <person name="Denoeud F."/>
            <person name="Liu S."/>
            <person name="Parkin I.A."/>
            <person name="Tang H."/>
            <person name="Wang X."/>
            <person name="Chiquet J."/>
            <person name="Belcram H."/>
            <person name="Tong C."/>
            <person name="Samans B."/>
            <person name="Correa M."/>
            <person name="Da Silva C."/>
            <person name="Just J."/>
            <person name="Falentin C."/>
            <person name="Koh C.S."/>
            <person name="Le Clainche I."/>
            <person name="Bernard M."/>
            <person name="Bento P."/>
            <person name="Noel B."/>
            <person name="Labadie K."/>
            <person name="Alberti A."/>
            <person name="Charles M."/>
            <person name="Arnaud D."/>
            <person name="Guo H."/>
            <person name="Daviaud C."/>
            <person name="Alamery S."/>
            <person name="Jabbari K."/>
            <person name="Zhao M."/>
            <person name="Edger P.P."/>
            <person name="Chelaifa H."/>
            <person name="Tack D."/>
            <person name="Lassalle G."/>
            <person name="Mestiri I."/>
            <person name="Schnel N."/>
            <person name="Le Paslier M.C."/>
            <person name="Fan G."/>
            <person name="Renault V."/>
            <person name="Bayer P.E."/>
            <person name="Golicz A.A."/>
            <person name="Manoli S."/>
            <person name="Lee T.H."/>
            <person name="Thi V.H."/>
            <person name="Chalabi S."/>
            <person name="Hu Q."/>
            <person name="Fan C."/>
            <person name="Tollenaere R."/>
            <person name="Lu Y."/>
            <person name="Battail C."/>
            <person name="Shen J."/>
            <person name="Sidebottom C.H."/>
            <person name="Wang X."/>
            <person name="Canaguier A."/>
            <person name="Chauveau A."/>
            <person name="Berard A."/>
            <person name="Deniot G."/>
            <person name="Guan M."/>
            <person name="Liu Z."/>
            <person name="Sun F."/>
            <person name="Lim Y.P."/>
            <person name="Lyons E."/>
            <person name="Town C.D."/>
            <person name="Bancroft I."/>
            <person name="Wang X."/>
            <person name="Meng J."/>
            <person name="Ma J."/>
            <person name="Pires J.C."/>
            <person name="King G.J."/>
            <person name="Brunel D."/>
            <person name="Delourme R."/>
            <person name="Renard M."/>
            <person name="Aury J.M."/>
            <person name="Adams K.L."/>
            <person name="Batley J."/>
            <person name="Snowdon R.J."/>
            <person name="Tost J."/>
            <person name="Edwards D."/>
            <person name="Zhou Y."/>
            <person name="Hua W."/>
            <person name="Sharpe A.G."/>
            <person name="Paterson A.H."/>
            <person name="Guan C."/>
            <person name="Wincker P."/>
        </authorList>
    </citation>
    <scope>NUCLEOTIDE SEQUENCE [LARGE SCALE GENOMIC DNA]</scope>
    <source>
        <strain evidence="2">cv. Darmor-bzh</strain>
    </source>
</reference>
<keyword evidence="2" id="KW-1185">Reference proteome</keyword>
<organism evidence="1 2">
    <name type="scientific">Brassica napus</name>
    <name type="common">Rape</name>
    <dbReference type="NCBI Taxonomy" id="3708"/>
    <lineage>
        <taxon>Eukaryota</taxon>
        <taxon>Viridiplantae</taxon>
        <taxon>Streptophyta</taxon>
        <taxon>Embryophyta</taxon>
        <taxon>Tracheophyta</taxon>
        <taxon>Spermatophyta</taxon>
        <taxon>Magnoliopsida</taxon>
        <taxon>eudicotyledons</taxon>
        <taxon>Gunneridae</taxon>
        <taxon>Pentapetalae</taxon>
        <taxon>rosids</taxon>
        <taxon>malvids</taxon>
        <taxon>Brassicales</taxon>
        <taxon>Brassicaceae</taxon>
        <taxon>Brassiceae</taxon>
        <taxon>Brassica</taxon>
    </lineage>
</organism>
<accession>A0A078IYR8</accession>
<sequence>MSLEQPELLLIELYTKKEAMSIAASDLGEGRVHEIPFEASDTLAFRESCYIKDM</sequence>
<dbReference type="AlphaFoldDB" id="A0A078IYR8"/>
<dbReference type="Proteomes" id="UP000028999">
    <property type="component" value="Unassembled WGS sequence"/>
</dbReference>
<dbReference type="Gramene" id="CDY55569">
    <property type="protein sequence ID" value="CDY55569"/>
    <property type="gene ID" value="GSBRNA2T00017032001"/>
</dbReference>
<dbReference type="PaxDb" id="3708-A0A078IYR8"/>
<evidence type="ECO:0000313" key="2">
    <source>
        <dbReference type="Proteomes" id="UP000028999"/>
    </source>
</evidence>
<gene>
    <name evidence="1" type="primary">BnaC09g41530D</name>
    <name evidence="1" type="ORF">GSBRNA2T00017032001</name>
</gene>
<proteinExistence type="predicted"/>
<protein>
    <submittedName>
        <fullName evidence="1">BnaC09g41530D protein</fullName>
    </submittedName>
</protein>
<dbReference type="EMBL" id="LK033413">
    <property type="protein sequence ID" value="CDY55569.1"/>
    <property type="molecule type" value="Genomic_DNA"/>
</dbReference>
<name>A0A078IYR8_BRANA</name>
<evidence type="ECO:0000313" key="1">
    <source>
        <dbReference type="EMBL" id="CDY55569.1"/>
    </source>
</evidence>